<reference evidence="3" key="1">
    <citation type="submission" date="2017-09" db="EMBL/GenBank/DDBJ databases">
        <title>Depth-based differentiation of microbial function through sediment-hosted aquifers and enrichment of novel symbionts in the deep terrestrial subsurface.</title>
        <authorList>
            <person name="Probst A.J."/>
            <person name="Ladd B."/>
            <person name="Jarett J.K."/>
            <person name="Geller-Mcgrath D.E."/>
            <person name="Sieber C.M.K."/>
            <person name="Emerson J.B."/>
            <person name="Anantharaman K."/>
            <person name="Thomas B.C."/>
            <person name="Malmstrom R."/>
            <person name="Stieglmeier M."/>
            <person name="Klingl A."/>
            <person name="Woyke T."/>
            <person name="Ryan C.M."/>
            <person name="Banfield J.F."/>
        </authorList>
    </citation>
    <scope>NUCLEOTIDE SEQUENCE [LARGE SCALE GENOMIC DNA]</scope>
</reference>
<feature type="transmembrane region" description="Helical" evidence="1">
    <location>
        <begin position="746"/>
        <end position="765"/>
    </location>
</feature>
<gene>
    <name evidence="2" type="ORF">COU90_03580</name>
</gene>
<dbReference type="PANTHER" id="PTHR33406">
    <property type="entry name" value="MEMBRANE PROTEIN MJ1562-RELATED"/>
    <property type="match status" value="1"/>
</dbReference>
<feature type="transmembrane region" description="Helical" evidence="1">
    <location>
        <begin position="667"/>
        <end position="693"/>
    </location>
</feature>
<feature type="transmembrane region" description="Helical" evidence="1">
    <location>
        <begin position="20"/>
        <end position="39"/>
    </location>
</feature>
<feature type="transmembrane region" description="Helical" evidence="1">
    <location>
        <begin position="240"/>
        <end position="259"/>
    </location>
</feature>
<feature type="transmembrane region" description="Helical" evidence="1">
    <location>
        <begin position="777"/>
        <end position="797"/>
    </location>
</feature>
<evidence type="ECO:0000313" key="3">
    <source>
        <dbReference type="Proteomes" id="UP000229098"/>
    </source>
</evidence>
<dbReference type="SUPFAM" id="SSF82866">
    <property type="entry name" value="Multidrug efflux transporter AcrB transmembrane domain"/>
    <property type="match status" value="2"/>
</dbReference>
<dbReference type="GO" id="GO:0005886">
    <property type="term" value="C:plasma membrane"/>
    <property type="evidence" value="ECO:0007669"/>
    <property type="project" value="TreeGrafter"/>
</dbReference>
<feature type="transmembrane region" description="Helical" evidence="1">
    <location>
        <begin position="265"/>
        <end position="287"/>
    </location>
</feature>
<dbReference type="Gene3D" id="1.20.1640.10">
    <property type="entry name" value="Multidrug efflux transporter AcrB transmembrane domain"/>
    <property type="match status" value="2"/>
</dbReference>
<evidence type="ECO:0000313" key="2">
    <source>
        <dbReference type="EMBL" id="PJE64271.1"/>
    </source>
</evidence>
<keyword evidence="1" id="KW-0472">Membrane</keyword>
<accession>A0A2M8KWJ1</accession>
<feature type="transmembrane region" description="Helical" evidence="1">
    <location>
        <begin position="299"/>
        <end position="318"/>
    </location>
</feature>
<comment type="caution">
    <text evidence="2">The sequence shown here is derived from an EMBL/GenBank/DDBJ whole genome shotgun (WGS) entry which is preliminary data.</text>
</comment>
<proteinExistence type="predicted"/>
<evidence type="ECO:0008006" key="4">
    <source>
        <dbReference type="Google" id="ProtNLM"/>
    </source>
</evidence>
<sequence>MSHWAFLPFRYIALVRDMAIRHYTWTTCIYMAFMVFVLYGNYRTSFLRGGLLDDALPAYSIPRQMDDYVKRIPDFNASEFVAVVIKASENAEILSKSDFLFLIQKTKEAKKEFPKSVVSVASIPDYQDDGESLDVTPYVVRRKVLDPSFSPEEFLTNIASKPQVWNLFIGRKWALISIILPSNYDEMAWAWKIIEFVEGRSIPWWERVFKANIEPSDPRIAVSGWVLGRWAINQGLNADMLLLPSIGVVMAFVFLWWWLGTVREALIGVTVCILSGILITRGSIALLNYLGFGVYERVYTLLAPTNVIVQGFVCIHVFEAFREAPKESSLERFLYARHINSAIMFIALLACMAFVSLFVWPIWQMHEMAIVSLVGVTTILIGSTVILPAVYLSVEVILGPEKEYYLRPRAARRQFAGVFVSVLRIPPWVSVAISVPPFIFAVFLFNAGYIETNTSPWEYIKGMLVERTYRFLEENGTGNDTLDFYVEWKGSERYTRHSSMFLENVWRLQNNLRPNGVFEEWQKDNYSSVVAFKNVGSILDNMAVIARESYNKPFPVTDMEADDTFNMLMSDVPRKVQKALWSKYGIRLTAVAVLNSSNEQRAMLERVQLFAKKHYPTLAVRPFGKNSLYPSVDAYITGGQNQNVGITMFSMFLLYVGWIFVYGRTYLFPIAGAVIFLIPFVFSIGVMGCFMTVAGIPLSMSTAPIFDLAVNAAADFSVYLAAKLFFELRLGKDPYTALESALHLEGAVVFMDFILNVIAFTPLLVSRFEPVRELGWMMVLMLMCCGVGVLVLVPSLLKVFVKNSNNIDMEVSRD</sequence>
<dbReference type="AlphaFoldDB" id="A0A2M8KWJ1"/>
<organism evidence="2 3">
    <name type="scientific">Candidatus Ryanbacteria bacterium CG10_big_fil_rev_8_21_14_0_10_43_42</name>
    <dbReference type="NCBI Taxonomy" id="1974864"/>
    <lineage>
        <taxon>Bacteria</taxon>
        <taxon>Candidatus Ryaniibacteriota</taxon>
    </lineage>
</organism>
<dbReference type="PANTHER" id="PTHR33406:SF13">
    <property type="entry name" value="MEMBRANE PROTEIN YDFJ"/>
    <property type="match status" value="1"/>
</dbReference>
<keyword evidence="1" id="KW-1133">Transmembrane helix</keyword>
<feature type="transmembrane region" description="Helical" evidence="1">
    <location>
        <begin position="370"/>
        <end position="394"/>
    </location>
</feature>
<name>A0A2M8KWJ1_9BACT</name>
<feature type="transmembrane region" description="Helical" evidence="1">
    <location>
        <begin position="338"/>
        <end position="363"/>
    </location>
</feature>
<evidence type="ECO:0000256" key="1">
    <source>
        <dbReference type="SAM" id="Phobius"/>
    </source>
</evidence>
<feature type="transmembrane region" description="Helical" evidence="1">
    <location>
        <begin position="428"/>
        <end position="450"/>
    </location>
</feature>
<dbReference type="Proteomes" id="UP000229098">
    <property type="component" value="Unassembled WGS sequence"/>
</dbReference>
<protein>
    <recommendedName>
        <fullName evidence="4">SSD domain-containing protein</fullName>
    </recommendedName>
</protein>
<dbReference type="InterPro" id="IPR050545">
    <property type="entry name" value="Mycobact_MmpL"/>
</dbReference>
<dbReference type="EMBL" id="PFEF01000007">
    <property type="protein sequence ID" value="PJE64271.1"/>
    <property type="molecule type" value="Genomic_DNA"/>
</dbReference>
<feature type="transmembrane region" description="Helical" evidence="1">
    <location>
        <begin position="644"/>
        <end position="661"/>
    </location>
</feature>
<keyword evidence="1" id="KW-0812">Transmembrane</keyword>